<accession>A0A6J8ANH6</accession>
<dbReference type="OrthoDB" id="10071095at2759"/>
<protein>
    <submittedName>
        <fullName evidence="1">Uncharacterized protein</fullName>
    </submittedName>
</protein>
<evidence type="ECO:0000313" key="2">
    <source>
        <dbReference type="Proteomes" id="UP000507470"/>
    </source>
</evidence>
<dbReference type="EMBL" id="CACVKT020001743">
    <property type="protein sequence ID" value="CAC5370956.1"/>
    <property type="molecule type" value="Genomic_DNA"/>
</dbReference>
<reference evidence="1 2" key="1">
    <citation type="submission" date="2020-06" db="EMBL/GenBank/DDBJ databases">
        <authorList>
            <person name="Li R."/>
            <person name="Bekaert M."/>
        </authorList>
    </citation>
    <scope>NUCLEOTIDE SEQUENCE [LARGE SCALE GENOMIC DNA]</scope>
    <source>
        <strain evidence="2">wild</strain>
    </source>
</reference>
<sequence length="369" mass="42802">MEFLFRISATIKEDRDWLQYVGAWDRHYIEQPFNVCRTFPRLFISSCIFNTQNSQCVKPLHLLLTDIADKFSNSSSAFLSINARIGTGISKDSLRRFITSRCKELEQTNRFISPHRFTIASFDNLDKNQSYSVVGSGKDKKRKHISVPGVKTFFSLPTQDTEKSSFTSIAVLDETADKKETVLQVLNILHEKFQIGSQCDYAVVVGDDILSSLDVHVPLDQNLCNKELWNEICNKKDSIFSIFTDEMLEDFNTWREQEKLKSQTFSFWDSFVHEDFMNYLGLYFAIRTRDWDLRNACLKQLACLFHAFDKHNYLRMIPYHIADLKTYPPEVIQFFAQGCFSVSISGEHGYSVALDEAHEMEINLKTKML</sequence>
<name>A0A6J8ANH6_MYTCO</name>
<gene>
    <name evidence="1" type="ORF">MCOR_9582</name>
</gene>
<evidence type="ECO:0000313" key="1">
    <source>
        <dbReference type="EMBL" id="CAC5370956.1"/>
    </source>
</evidence>
<proteinExistence type="predicted"/>
<dbReference type="PANTHER" id="PTHR47018:SF2">
    <property type="entry name" value="TESMIN_TSO1-LIKE CXC DOMAIN-CONTAINING PROTEIN"/>
    <property type="match status" value="1"/>
</dbReference>
<keyword evidence="2" id="KW-1185">Reference proteome</keyword>
<dbReference type="AlphaFoldDB" id="A0A6J8ANH6"/>
<organism evidence="1 2">
    <name type="scientific">Mytilus coruscus</name>
    <name type="common">Sea mussel</name>
    <dbReference type="NCBI Taxonomy" id="42192"/>
    <lineage>
        <taxon>Eukaryota</taxon>
        <taxon>Metazoa</taxon>
        <taxon>Spiralia</taxon>
        <taxon>Lophotrochozoa</taxon>
        <taxon>Mollusca</taxon>
        <taxon>Bivalvia</taxon>
        <taxon>Autobranchia</taxon>
        <taxon>Pteriomorphia</taxon>
        <taxon>Mytilida</taxon>
        <taxon>Mytiloidea</taxon>
        <taxon>Mytilidae</taxon>
        <taxon>Mytilinae</taxon>
        <taxon>Mytilus</taxon>
    </lineage>
</organism>
<dbReference type="PANTHER" id="PTHR47018">
    <property type="entry name" value="CXC DOMAIN-CONTAINING PROTEIN-RELATED"/>
    <property type="match status" value="1"/>
</dbReference>
<dbReference type="Proteomes" id="UP000507470">
    <property type="component" value="Unassembled WGS sequence"/>
</dbReference>